<dbReference type="AlphaFoldDB" id="A0A183FYG8"/>
<accession>A0A3P8DLH0</accession>
<dbReference type="Proteomes" id="UP000050761">
    <property type="component" value="Unassembled WGS sequence"/>
</dbReference>
<name>A0A183FYG8_HELPZ</name>
<evidence type="ECO:0000256" key="1">
    <source>
        <dbReference type="ARBA" id="ARBA00005851"/>
    </source>
</evidence>
<dbReference type="InterPro" id="IPR014347">
    <property type="entry name" value="Tautomerase/MIF_sf"/>
</dbReference>
<dbReference type="InterPro" id="IPR001398">
    <property type="entry name" value="Macrophage_inhib_fac"/>
</dbReference>
<dbReference type="WBParaSite" id="HPBE_0001368901-mRNA-1">
    <property type="protein sequence ID" value="HPBE_0001368901-mRNA-1"/>
    <property type="gene ID" value="HPBE_0001368901"/>
</dbReference>
<dbReference type="Pfam" id="PF01187">
    <property type="entry name" value="MIF"/>
    <property type="match status" value="1"/>
</dbReference>
<dbReference type="EMBL" id="UZAH01028028">
    <property type="protein sequence ID" value="VDO97072.1"/>
    <property type="molecule type" value="Genomic_DNA"/>
</dbReference>
<sequence length="93" mass="10362">MGVKLDGQQLHHLPFAVDIVLITPSISQAERMLADFVRVCGKIEAIGSMSSQENIRHTQKITQLCEDVLHVPNERVTSLFSSTGKRNSDFLRA</sequence>
<proteinExistence type="inferred from homology"/>
<reference evidence="4" key="2">
    <citation type="submission" date="2019-09" db="UniProtKB">
        <authorList>
            <consortium name="WormBaseParasite"/>
        </authorList>
    </citation>
    <scope>IDENTIFICATION</scope>
</reference>
<comment type="similarity">
    <text evidence="1">Belongs to the MIF family.</text>
</comment>
<dbReference type="Gene3D" id="3.30.429.10">
    <property type="entry name" value="Macrophage Migration Inhibitory Factor"/>
    <property type="match status" value="1"/>
</dbReference>
<keyword evidence="3" id="KW-1185">Reference proteome</keyword>
<dbReference type="SUPFAM" id="SSF55331">
    <property type="entry name" value="Tautomerase/MIF"/>
    <property type="match status" value="1"/>
</dbReference>
<organism evidence="3 4">
    <name type="scientific">Heligmosomoides polygyrus</name>
    <name type="common">Parasitic roundworm</name>
    <dbReference type="NCBI Taxonomy" id="6339"/>
    <lineage>
        <taxon>Eukaryota</taxon>
        <taxon>Metazoa</taxon>
        <taxon>Ecdysozoa</taxon>
        <taxon>Nematoda</taxon>
        <taxon>Chromadorea</taxon>
        <taxon>Rhabditida</taxon>
        <taxon>Rhabditina</taxon>
        <taxon>Rhabditomorpha</taxon>
        <taxon>Strongyloidea</taxon>
        <taxon>Heligmosomidae</taxon>
        <taxon>Heligmosomoides</taxon>
    </lineage>
</organism>
<reference evidence="2 3" key="1">
    <citation type="submission" date="2018-11" db="EMBL/GenBank/DDBJ databases">
        <authorList>
            <consortium name="Pathogen Informatics"/>
        </authorList>
    </citation>
    <scope>NUCLEOTIDE SEQUENCE [LARGE SCALE GENOMIC DNA]</scope>
</reference>
<protein>
    <submittedName>
        <fullName evidence="4">Helicase ATP-binding domain-containing protein</fullName>
    </submittedName>
</protein>
<evidence type="ECO:0000313" key="3">
    <source>
        <dbReference type="Proteomes" id="UP000050761"/>
    </source>
</evidence>
<dbReference type="OrthoDB" id="255819at2759"/>
<accession>A0A183FYG8</accession>
<gene>
    <name evidence="2" type="ORF">HPBE_LOCUS13690</name>
</gene>
<evidence type="ECO:0000313" key="4">
    <source>
        <dbReference type="WBParaSite" id="HPBE_0001368901-mRNA-1"/>
    </source>
</evidence>
<evidence type="ECO:0000313" key="2">
    <source>
        <dbReference type="EMBL" id="VDO97072.1"/>
    </source>
</evidence>